<sequence length="125" mass="14440">MAIQLEVINFIVPRDVIEKKYPGGWKRCLSDHRGQIGSRIWYDDHLFRTGAMNSMDIEMILEEWEHKGFNTHEVKSGEPVRWLDICIVQEMFGGPTLPCDWIEVEGSVAFHKSYPRGEVVCSESV</sequence>
<comment type="caution">
    <text evidence="1">The sequence shown here is derived from an EMBL/GenBank/DDBJ whole genome shotgun (WGS) entry which is preliminary data.</text>
</comment>
<reference evidence="1 2" key="1">
    <citation type="submission" date="2020-07" db="EMBL/GenBank/DDBJ databases">
        <title>Halieaceae bacterium, F7430, whole genome shotgun sequencing project.</title>
        <authorList>
            <person name="Jiang S."/>
            <person name="Liu Z.W."/>
            <person name="Du Z.J."/>
        </authorList>
    </citation>
    <scope>NUCLEOTIDE SEQUENCE [LARGE SCALE GENOMIC DNA]</scope>
    <source>
        <strain evidence="1 2">F7430</strain>
    </source>
</reference>
<keyword evidence="2" id="KW-1185">Reference proteome</keyword>
<protein>
    <submittedName>
        <fullName evidence="1">Uncharacterized protein</fullName>
    </submittedName>
</protein>
<evidence type="ECO:0000313" key="1">
    <source>
        <dbReference type="EMBL" id="MBA6413672.1"/>
    </source>
</evidence>
<dbReference type="RefSeq" id="WP_182173482.1">
    <property type="nucleotide sequence ID" value="NZ_JACFXU010000015.1"/>
</dbReference>
<accession>A0A7W2TXE1</accession>
<proteinExistence type="predicted"/>
<dbReference type="Proteomes" id="UP000539350">
    <property type="component" value="Unassembled WGS sequence"/>
</dbReference>
<organism evidence="1 2">
    <name type="scientific">Sediminihaliea albiluteola</name>
    <dbReference type="NCBI Taxonomy" id="2758564"/>
    <lineage>
        <taxon>Bacteria</taxon>
        <taxon>Pseudomonadati</taxon>
        <taxon>Pseudomonadota</taxon>
        <taxon>Gammaproteobacteria</taxon>
        <taxon>Cellvibrionales</taxon>
        <taxon>Halieaceae</taxon>
        <taxon>Sediminihaliea</taxon>
    </lineage>
</organism>
<dbReference type="EMBL" id="JACFXU010000015">
    <property type="protein sequence ID" value="MBA6413672.1"/>
    <property type="molecule type" value="Genomic_DNA"/>
</dbReference>
<evidence type="ECO:0000313" key="2">
    <source>
        <dbReference type="Proteomes" id="UP000539350"/>
    </source>
</evidence>
<gene>
    <name evidence="1" type="ORF">H2508_11185</name>
</gene>
<name>A0A7W2TXE1_9GAMM</name>
<dbReference type="AlphaFoldDB" id="A0A7W2TXE1"/>